<protein>
    <recommendedName>
        <fullName evidence="3">PqqD family protein</fullName>
    </recommendedName>
</protein>
<name>A0A2W2BCH0_9HYPH</name>
<gene>
    <name evidence="1" type="ORF">DK847_05660</name>
</gene>
<reference evidence="2" key="1">
    <citation type="submission" date="2018-06" db="EMBL/GenBank/DDBJ databases">
        <title>Aestuariibacter litoralis strain KCTC 52945T.</title>
        <authorList>
            <person name="Li X."/>
            <person name="Salam N."/>
            <person name="Li J.-L."/>
            <person name="Chen Y.-M."/>
            <person name="Yang Z.-W."/>
            <person name="Zhang L.-Y."/>
            <person name="Han M.-X."/>
            <person name="Xiao M."/>
            <person name="Li W.-J."/>
        </authorList>
    </citation>
    <scope>NUCLEOTIDE SEQUENCE [LARGE SCALE GENOMIC DNA]</scope>
    <source>
        <strain evidence="2">KCTC 52945</strain>
    </source>
</reference>
<evidence type="ECO:0000313" key="1">
    <source>
        <dbReference type="EMBL" id="PZF77914.1"/>
    </source>
</evidence>
<organism evidence="1 2">
    <name type="scientific">Aestuariivirga litoralis</name>
    <dbReference type="NCBI Taxonomy" id="2650924"/>
    <lineage>
        <taxon>Bacteria</taxon>
        <taxon>Pseudomonadati</taxon>
        <taxon>Pseudomonadota</taxon>
        <taxon>Alphaproteobacteria</taxon>
        <taxon>Hyphomicrobiales</taxon>
        <taxon>Aestuariivirgaceae</taxon>
        <taxon>Aestuariivirga</taxon>
    </lineage>
</organism>
<dbReference type="EMBL" id="QKVK01000002">
    <property type="protein sequence ID" value="PZF77914.1"/>
    <property type="molecule type" value="Genomic_DNA"/>
</dbReference>
<sequence length="137" mass="14926">MIRFDVDGKRFVSDPLDGETIVMDTVSGRLFLLEQGAAVLWDSITRGAGRDALIAAVQSRGGAVREAQDFLDRLLALGLASEAAVDDATELPDTTGQWPADLGSFLLTQYDDMTSIITMDPIHDIDPQRGWPFDGRD</sequence>
<proteinExistence type="predicted"/>
<accession>A0A2W2BCH0</accession>
<dbReference type="RefSeq" id="WP_111196713.1">
    <property type="nucleotide sequence ID" value="NZ_QKVK01000002.1"/>
</dbReference>
<keyword evidence="2" id="KW-1185">Reference proteome</keyword>
<evidence type="ECO:0000313" key="2">
    <source>
        <dbReference type="Proteomes" id="UP000248795"/>
    </source>
</evidence>
<evidence type="ECO:0008006" key="3">
    <source>
        <dbReference type="Google" id="ProtNLM"/>
    </source>
</evidence>
<dbReference type="Proteomes" id="UP000248795">
    <property type="component" value="Unassembled WGS sequence"/>
</dbReference>
<comment type="caution">
    <text evidence="1">The sequence shown here is derived from an EMBL/GenBank/DDBJ whole genome shotgun (WGS) entry which is preliminary data.</text>
</comment>
<dbReference type="AlphaFoldDB" id="A0A2W2BCH0"/>